<evidence type="ECO:0000313" key="3">
    <source>
        <dbReference type="Proteomes" id="UP000326268"/>
    </source>
</evidence>
<feature type="transmembrane region" description="Helical" evidence="1">
    <location>
        <begin position="7"/>
        <end position="30"/>
    </location>
</feature>
<keyword evidence="1" id="KW-0472">Membrane</keyword>
<evidence type="ECO:0000313" key="2">
    <source>
        <dbReference type="EMBL" id="KAE8365298.1"/>
    </source>
</evidence>
<protein>
    <submittedName>
        <fullName evidence="2">Uncharacterized protein</fullName>
    </submittedName>
</protein>
<gene>
    <name evidence="2" type="ORF">BDV27DRAFT_127074</name>
</gene>
<dbReference type="RefSeq" id="XP_031928379.1">
    <property type="nucleotide sequence ID" value="XM_032066678.1"/>
</dbReference>
<evidence type="ECO:0000256" key="1">
    <source>
        <dbReference type="SAM" id="Phobius"/>
    </source>
</evidence>
<name>A0A5N7A784_9EURO</name>
<organism evidence="2 3">
    <name type="scientific">Aspergillus caelatus</name>
    <dbReference type="NCBI Taxonomy" id="61420"/>
    <lineage>
        <taxon>Eukaryota</taxon>
        <taxon>Fungi</taxon>
        <taxon>Dikarya</taxon>
        <taxon>Ascomycota</taxon>
        <taxon>Pezizomycotina</taxon>
        <taxon>Eurotiomycetes</taxon>
        <taxon>Eurotiomycetidae</taxon>
        <taxon>Eurotiales</taxon>
        <taxon>Aspergillaceae</taxon>
        <taxon>Aspergillus</taxon>
        <taxon>Aspergillus subgen. Circumdati</taxon>
    </lineage>
</organism>
<keyword evidence="1" id="KW-0812">Transmembrane</keyword>
<reference evidence="2 3" key="1">
    <citation type="submission" date="2019-04" db="EMBL/GenBank/DDBJ databases">
        <title>Friends and foes A comparative genomics studyof 23 Aspergillus species from section Flavi.</title>
        <authorList>
            <consortium name="DOE Joint Genome Institute"/>
            <person name="Kjaerbolling I."/>
            <person name="Vesth T."/>
            <person name="Frisvad J.C."/>
            <person name="Nybo J.L."/>
            <person name="Theobald S."/>
            <person name="Kildgaard S."/>
            <person name="Isbrandt T."/>
            <person name="Kuo A."/>
            <person name="Sato A."/>
            <person name="Lyhne E.K."/>
            <person name="Kogle M.E."/>
            <person name="Wiebenga A."/>
            <person name="Kun R.S."/>
            <person name="Lubbers R.J."/>
            <person name="Makela M.R."/>
            <person name="Barry K."/>
            <person name="Chovatia M."/>
            <person name="Clum A."/>
            <person name="Daum C."/>
            <person name="Haridas S."/>
            <person name="He G."/>
            <person name="LaButti K."/>
            <person name="Lipzen A."/>
            <person name="Mondo S."/>
            <person name="Riley R."/>
            <person name="Salamov A."/>
            <person name="Simmons B.A."/>
            <person name="Magnuson J.K."/>
            <person name="Henrissat B."/>
            <person name="Mortensen U.H."/>
            <person name="Larsen T.O."/>
            <person name="Devries R.P."/>
            <person name="Grigoriev I.V."/>
            <person name="Machida M."/>
            <person name="Baker S.E."/>
            <person name="Andersen M.R."/>
        </authorList>
    </citation>
    <scope>NUCLEOTIDE SEQUENCE [LARGE SCALE GENOMIC DNA]</scope>
    <source>
        <strain evidence="2 3">CBS 763.97</strain>
    </source>
</reference>
<proteinExistence type="predicted"/>
<keyword evidence="3" id="KW-1185">Reference proteome</keyword>
<dbReference type="EMBL" id="ML737633">
    <property type="protein sequence ID" value="KAE8365298.1"/>
    <property type="molecule type" value="Genomic_DNA"/>
</dbReference>
<sequence length="71" mass="8703">MGRLRIAFFTLEGMYWIGLNGCCWVFMLLYCGFWSRFFFFRFLVLSSRVVISYTTVMCESRRRVHRIRIVR</sequence>
<dbReference type="AlphaFoldDB" id="A0A5N7A784"/>
<dbReference type="GeneID" id="43651124"/>
<dbReference type="Proteomes" id="UP000326268">
    <property type="component" value="Unassembled WGS sequence"/>
</dbReference>
<keyword evidence="1" id="KW-1133">Transmembrane helix</keyword>
<accession>A0A5N7A784</accession>